<evidence type="ECO:0000256" key="7">
    <source>
        <dbReference type="ARBA" id="ARBA00023163"/>
    </source>
</evidence>
<dbReference type="Proteomes" id="UP000615455">
    <property type="component" value="Unassembled WGS sequence"/>
</dbReference>
<dbReference type="InterPro" id="IPR018060">
    <property type="entry name" value="HTH_AraC"/>
</dbReference>
<reference evidence="11" key="1">
    <citation type="journal article" date="2019" name="Int. J. Syst. Evol. Microbiol.">
        <title>The Global Catalogue of Microorganisms (GCM) 10K type strain sequencing project: providing services to taxonomists for standard genome sequencing and annotation.</title>
        <authorList>
            <consortium name="The Broad Institute Genomics Platform"/>
            <consortium name="The Broad Institute Genome Sequencing Center for Infectious Disease"/>
            <person name="Wu L."/>
            <person name="Ma J."/>
        </authorList>
    </citation>
    <scope>NUCLEOTIDE SEQUENCE [LARGE SCALE GENOMIC DNA]</scope>
    <source>
        <strain evidence="11">CGMCC 1.15043</strain>
    </source>
</reference>
<keyword evidence="4" id="KW-0732">Signal</keyword>
<dbReference type="InterPro" id="IPR002491">
    <property type="entry name" value="ABC_transptr_periplasmic_BD"/>
</dbReference>
<proteinExistence type="inferred from homology"/>
<feature type="domain" description="HTH araC/xylS-type" evidence="8">
    <location>
        <begin position="181"/>
        <end position="280"/>
    </location>
</feature>
<sequence>MIQEQSIAHTDYEDQFSKLWFKLISVDRLTDKQMKWPVERDFIESDSLMFIVSETSEGRLVVNGHYFPLRPGAVFIGRPGQLIEAGLHAEEQGLIIMRFRAIEMAQSSHKQSTKLLHINPFPGEGEAILLNASVVLPLCRLIWMNWHNGSLADRFSSEAGFYEFMGLVLKNEEHKTAMALEYAKWVLERDFAEEITIEQLTATAGLSRFHFMRLFKEKFGKGVIEYVTELRLNEAKQLMRDQPDLSLREIAYRIGYKNETYFSNLFKKHMGVAPAVYLKNRTLRIAAYSWVNFGQLLALQIIPYAAPMDHYWTDYYRNKYSFDVTVPLSHHYEFNREALQQSKPDLILGIDDWIKVDEQERLGQITPVLFLSWDQTWREHLLHIAEMVNRTKDAAKWLKQYDEKAASLRESLKLTIQDDKVLLVVVYYERLIIWGRRAGTVLYDDLELAYGHQLDQIEWTKDIEACELVDYEADRLIVNVSRDAISQSTWKRISKLPAWSGLQAVKNNQVHLTTGFTGLESPWNEHTAFNHERFLQQIAAVCQTPKKSLSEK</sequence>
<dbReference type="InterPro" id="IPR020449">
    <property type="entry name" value="Tscrpt_reg_AraC-type_HTH"/>
</dbReference>
<dbReference type="InterPro" id="IPR051313">
    <property type="entry name" value="Bact_iron-sidero_bind"/>
</dbReference>
<evidence type="ECO:0000256" key="5">
    <source>
        <dbReference type="ARBA" id="ARBA00023015"/>
    </source>
</evidence>
<dbReference type="SMART" id="SM00342">
    <property type="entry name" value="HTH_ARAC"/>
    <property type="match status" value="1"/>
</dbReference>
<dbReference type="RefSeq" id="WP_189017698.1">
    <property type="nucleotide sequence ID" value="NZ_BMHE01000040.1"/>
</dbReference>
<dbReference type="Gene3D" id="1.10.10.60">
    <property type="entry name" value="Homeodomain-like"/>
    <property type="match status" value="2"/>
</dbReference>
<evidence type="ECO:0000313" key="11">
    <source>
        <dbReference type="Proteomes" id="UP000615455"/>
    </source>
</evidence>
<evidence type="ECO:0008006" key="12">
    <source>
        <dbReference type="Google" id="ProtNLM"/>
    </source>
</evidence>
<comment type="caution">
    <text evidence="10">The sequence shown here is derived from an EMBL/GenBank/DDBJ whole genome shotgun (WGS) entry which is preliminary data.</text>
</comment>
<evidence type="ECO:0000256" key="1">
    <source>
        <dbReference type="ARBA" id="ARBA00004196"/>
    </source>
</evidence>
<evidence type="ECO:0000256" key="4">
    <source>
        <dbReference type="ARBA" id="ARBA00022729"/>
    </source>
</evidence>
<dbReference type="PROSITE" id="PS01124">
    <property type="entry name" value="HTH_ARAC_FAMILY_2"/>
    <property type="match status" value="1"/>
</dbReference>
<protein>
    <recommendedName>
        <fullName evidence="12">Helix-turn-helix domain-containing protein</fullName>
    </recommendedName>
</protein>
<keyword evidence="7" id="KW-0804">Transcription</keyword>
<evidence type="ECO:0000256" key="2">
    <source>
        <dbReference type="ARBA" id="ARBA00008814"/>
    </source>
</evidence>
<dbReference type="PANTHER" id="PTHR30532">
    <property type="entry name" value="IRON III DICITRATE-BINDING PERIPLASMIC PROTEIN"/>
    <property type="match status" value="1"/>
</dbReference>
<accession>A0ABQ1F6G3</accession>
<dbReference type="PROSITE" id="PS00041">
    <property type="entry name" value="HTH_ARAC_FAMILY_1"/>
    <property type="match status" value="1"/>
</dbReference>
<evidence type="ECO:0000313" key="10">
    <source>
        <dbReference type="EMBL" id="GGA01449.1"/>
    </source>
</evidence>
<dbReference type="Pfam" id="PF12833">
    <property type="entry name" value="HTH_18"/>
    <property type="match status" value="1"/>
</dbReference>
<keyword evidence="11" id="KW-1185">Reference proteome</keyword>
<evidence type="ECO:0000259" key="9">
    <source>
        <dbReference type="PROSITE" id="PS50983"/>
    </source>
</evidence>
<name>A0ABQ1F6G3_9BACL</name>
<dbReference type="Gene3D" id="3.40.50.1980">
    <property type="entry name" value="Nitrogenase molybdenum iron protein domain"/>
    <property type="match status" value="2"/>
</dbReference>
<dbReference type="PROSITE" id="PS50983">
    <property type="entry name" value="FE_B12_PBP"/>
    <property type="match status" value="1"/>
</dbReference>
<dbReference type="SUPFAM" id="SSF53807">
    <property type="entry name" value="Helical backbone' metal receptor"/>
    <property type="match status" value="1"/>
</dbReference>
<dbReference type="Pfam" id="PF01497">
    <property type="entry name" value="Peripla_BP_2"/>
    <property type="match status" value="1"/>
</dbReference>
<dbReference type="InterPro" id="IPR009057">
    <property type="entry name" value="Homeodomain-like_sf"/>
</dbReference>
<keyword evidence="6" id="KW-0238">DNA-binding</keyword>
<keyword evidence="3" id="KW-0813">Transport</keyword>
<comment type="subcellular location">
    <subcellularLocation>
        <location evidence="1">Cell envelope</location>
    </subcellularLocation>
</comment>
<comment type="similarity">
    <text evidence="2">Belongs to the bacterial solute-binding protein 8 family.</text>
</comment>
<evidence type="ECO:0000256" key="6">
    <source>
        <dbReference type="ARBA" id="ARBA00023125"/>
    </source>
</evidence>
<evidence type="ECO:0000259" key="8">
    <source>
        <dbReference type="PROSITE" id="PS01124"/>
    </source>
</evidence>
<dbReference type="PRINTS" id="PR00032">
    <property type="entry name" value="HTHARAC"/>
</dbReference>
<gene>
    <name evidence="10" type="ORF">GCM10008018_54640</name>
</gene>
<dbReference type="EMBL" id="BMHE01000040">
    <property type="protein sequence ID" value="GGA01449.1"/>
    <property type="molecule type" value="Genomic_DNA"/>
</dbReference>
<dbReference type="InterPro" id="IPR018062">
    <property type="entry name" value="HTH_AraC-typ_CS"/>
</dbReference>
<dbReference type="PANTHER" id="PTHR30532:SF1">
    <property type="entry name" value="IRON(3+)-HYDROXAMATE-BINDING PROTEIN FHUD"/>
    <property type="match status" value="1"/>
</dbReference>
<evidence type="ECO:0000256" key="3">
    <source>
        <dbReference type="ARBA" id="ARBA00022448"/>
    </source>
</evidence>
<dbReference type="SUPFAM" id="SSF46689">
    <property type="entry name" value="Homeodomain-like"/>
    <property type="match status" value="2"/>
</dbReference>
<keyword evidence="5" id="KW-0805">Transcription regulation</keyword>
<organism evidence="10 11">
    <name type="scientific">Paenibacillus marchantiophytorum</name>
    <dbReference type="NCBI Taxonomy" id="1619310"/>
    <lineage>
        <taxon>Bacteria</taxon>
        <taxon>Bacillati</taxon>
        <taxon>Bacillota</taxon>
        <taxon>Bacilli</taxon>
        <taxon>Bacillales</taxon>
        <taxon>Paenibacillaceae</taxon>
        <taxon>Paenibacillus</taxon>
    </lineage>
</organism>
<feature type="domain" description="Fe/B12 periplasmic-binding" evidence="9">
    <location>
        <begin position="284"/>
        <end position="546"/>
    </location>
</feature>